<reference evidence="2 3" key="1">
    <citation type="journal article" date="2014" name="Genome Announc.">
        <title>Draft Genome Sequence of Magnetospirillum sp. Strain SO-1, a Freshwater Magnetotactic Bacterium Isolated from the Ol'khovka River, Russia.</title>
        <authorList>
            <person name="Grouzdev D.S."/>
            <person name="Dziuba M.V."/>
            <person name="Sukhacheva M.S."/>
            <person name="Mardanov A.V."/>
            <person name="Beletskiy A.V."/>
            <person name="Kuznetsov B.B."/>
            <person name="Skryabin K.G."/>
        </authorList>
    </citation>
    <scope>NUCLEOTIDE SEQUENCE [LARGE SCALE GENOMIC DNA]</scope>
    <source>
        <strain evidence="2 3">SO-1</strain>
    </source>
</reference>
<accession>M2Y9U4</accession>
<protein>
    <submittedName>
        <fullName evidence="2">Methyltransferase FkbM family protein</fullName>
    </submittedName>
</protein>
<proteinExistence type="predicted"/>
<dbReference type="Proteomes" id="UP000011744">
    <property type="component" value="Unassembled WGS sequence"/>
</dbReference>
<name>M2Y9U4_9PROT</name>
<dbReference type="Pfam" id="PF05050">
    <property type="entry name" value="Methyltransf_21"/>
    <property type="match status" value="1"/>
</dbReference>
<dbReference type="PANTHER" id="PTHR36973">
    <property type="entry name" value="SLL1456 PROTEIN-RELATED"/>
    <property type="match status" value="1"/>
</dbReference>
<keyword evidence="2" id="KW-0808">Transferase</keyword>
<dbReference type="AlphaFoldDB" id="M2Y9U4"/>
<dbReference type="GO" id="GO:0032259">
    <property type="term" value="P:methylation"/>
    <property type="evidence" value="ECO:0007669"/>
    <property type="project" value="UniProtKB-KW"/>
</dbReference>
<sequence>MSASPPSLTAILGLDLSVDIVDIGANPIDGDPPYKGLLQCGAARLVGFEPNPGALARLNRAKGPSETYLPYAVGDGGRHTLNLCQAEGMTSLLTPNRTFFQYFHGFSDWARVVRKMEVDTVRLDDVEQIRRLDYLKIDIQGGELTVFKNAPRRLAECLVIQTEVEFLPLYEGQPLFSEVEMHLRALGFVFHRFWPLRTRVIKPMLIDNDPYKGLSQVVDGDAVFVRDFTRFELLDSAQLLKLALVMHDVYRSFDVALRALLTHDRRENTSYVQRYLGGGAVAAGAGSNP</sequence>
<dbReference type="InterPro" id="IPR006342">
    <property type="entry name" value="FkbM_mtfrase"/>
</dbReference>
<dbReference type="eggNOG" id="COG3914">
    <property type="taxonomic scope" value="Bacteria"/>
</dbReference>
<dbReference type="GO" id="GO:0008171">
    <property type="term" value="F:O-methyltransferase activity"/>
    <property type="evidence" value="ECO:0007669"/>
    <property type="project" value="TreeGrafter"/>
</dbReference>
<dbReference type="NCBIfam" id="TIGR01444">
    <property type="entry name" value="fkbM_fam"/>
    <property type="match status" value="1"/>
</dbReference>
<organism evidence="2 3">
    <name type="scientific">Paramagnetospirillum caucaseum</name>
    <dbReference type="NCBI Taxonomy" id="1244869"/>
    <lineage>
        <taxon>Bacteria</taxon>
        <taxon>Pseudomonadati</taxon>
        <taxon>Pseudomonadota</taxon>
        <taxon>Alphaproteobacteria</taxon>
        <taxon>Rhodospirillales</taxon>
        <taxon>Magnetospirillaceae</taxon>
        <taxon>Paramagnetospirillum</taxon>
    </lineage>
</organism>
<evidence type="ECO:0000313" key="2">
    <source>
        <dbReference type="EMBL" id="EME69796.1"/>
    </source>
</evidence>
<feature type="domain" description="Methyltransferase FkbM" evidence="1">
    <location>
        <begin position="22"/>
        <end position="190"/>
    </location>
</feature>
<keyword evidence="3" id="KW-1185">Reference proteome</keyword>
<evidence type="ECO:0000259" key="1">
    <source>
        <dbReference type="Pfam" id="PF05050"/>
    </source>
</evidence>
<dbReference type="OrthoDB" id="292760at2"/>
<dbReference type="EMBL" id="AONQ01000027">
    <property type="protein sequence ID" value="EME69796.1"/>
    <property type="molecule type" value="Genomic_DNA"/>
</dbReference>
<comment type="caution">
    <text evidence="2">The sequence shown here is derived from an EMBL/GenBank/DDBJ whole genome shotgun (WGS) entry which is preliminary data.</text>
</comment>
<dbReference type="SUPFAM" id="SSF53335">
    <property type="entry name" value="S-adenosyl-L-methionine-dependent methyltransferases"/>
    <property type="match status" value="1"/>
</dbReference>
<gene>
    <name evidence="2" type="ORF">H261_11520</name>
</gene>
<evidence type="ECO:0000313" key="3">
    <source>
        <dbReference type="Proteomes" id="UP000011744"/>
    </source>
</evidence>
<dbReference type="InterPro" id="IPR053188">
    <property type="entry name" value="FkbM_Methyltransferase"/>
</dbReference>
<dbReference type="PANTHER" id="PTHR36973:SF4">
    <property type="entry name" value="NODULATION PROTEIN"/>
    <property type="match status" value="1"/>
</dbReference>
<dbReference type="RefSeq" id="WP_008617606.1">
    <property type="nucleotide sequence ID" value="NZ_AONQ01000027.1"/>
</dbReference>
<dbReference type="InterPro" id="IPR029063">
    <property type="entry name" value="SAM-dependent_MTases_sf"/>
</dbReference>
<keyword evidence="2" id="KW-0489">Methyltransferase</keyword>
<dbReference type="STRING" id="1244869.H261_11520"/>
<dbReference type="PATRIC" id="fig|1244869.3.peg.2322"/>
<dbReference type="Gene3D" id="3.40.50.150">
    <property type="entry name" value="Vaccinia Virus protein VP39"/>
    <property type="match status" value="1"/>
</dbReference>